<organism evidence="1 2">
    <name type="scientific">Cenococcum geophilum 1.58</name>
    <dbReference type="NCBI Taxonomy" id="794803"/>
    <lineage>
        <taxon>Eukaryota</taxon>
        <taxon>Fungi</taxon>
        <taxon>Dikarya</taxon>
        <taxon>Ascomycota</taxon>
        <taxon>Pezizomycotina</taxon>
        <taxon>Dothideomycetes</taxon>
        <taxon>Pleosporomycetidae</taxon>
        <taxon>Gloniales</taxon>
        <taxon>Gloniaceae</taxon>
        <taxon>Cenococcum</taxon>
    </lineage>
</organism>
<keyword evidence="1" id="KW-0378">Hydrolase</keyword>
<protein>
    <submittedName>
        <fullName evidence="1">P-loop containing nucleoside triphosphate hydrolase protein</fullName>
    </submittedName>
</protein>
<reference evidence="1 2" key="1">
    <citation type="journal article" date="2016" name="Nat. Commun.">
        <title>Ectomycorrhizal ecology is imprinted in the genome of the dominant symbiotic fungus Cenococcum geophilum.</title>
        <authorList>
            <consortium name="DOE Joint Genome Institute"/>
            <person name="Peter M."/>
            <person name="Kohler A."/>
            <person name="Ohm R.A."/>
            <person name="Kuo A."/>
            <person name="Krutzmann J."/>
            <person name="Morin E."/>
            <person name="Arend M."/>
            <person name="Barry K.W."/>
            <person name="Binder M."/>
            <person name="Choi C."/>
            <person name="Clum A."/>
            <person name="Copeland A."/>
            <person name="Grisel N."/>
            <person name="Haridas S."/>
            <person name="Kipfer T."/>
            <person name="LaButti K."/>
            <person name="Lindquist E."/>
            <person name="Lipzen A."/>
            <person name="Maire R."/>
            <person name="Meier B."/>
            <person name="Mihaltcheva S."/>
            <person name="Molinier V."/>
            <person name="Murat C."/>
            <person name="Poggeler S."/>
            <person name="Quandt C.A."/>
            <person name="Sperisen C."/>
            <person name="Tritt A."/>
            <person name="Tisserant E."/>
            <person name="Crous P.W."/>
            <person name="Henrissat B."/>
            <person name="Nehls U."/>
            <person name="Egli S."/>
            <person name="Spatafora J.W."/>
            <person name="Grigoriev I.V."/>
            <person name="Martin F.M."/>
        </authorList>
    </citation>
    <scope>NUCLEOTIDE SEQUENCE [LARGE SCALE GENOMIC DNA]</scope>
    <source>
        <strain evidence="1 2">1.58</strain>
    </source>
</reference>
<sequence>MVDSDDYGDFDDEILEVATQVERGTTTSFLPSPRPQKRRRLHHDQHDDIEDDGSDVPPRRAAKKGAHQRTVISDDDEASNPAPRATKYRTFKQINTAGSSHRSSGEEEEAFNPPPAVTSLTPQRRRGRRQGRSSTDLELGQSTSATSISSTGKSRKGRKAKGKENGASDEDSGSPVQKQSKKPKRKTHISSTSIELIDAYCTQPPGLSSSPERLRGPIWQRRLTPPAGSTDAIGLSIGKSKSLANSTGRGCPPQQPPPTLSQSFESFDEDCSLPVGEDSLATFDRNGEVPALPTNTDSIAFDAAHELADLPSDAFASSSSSPQKQPDDVIFLSSQVSQARRSHIVAPQTGLRQTTLFGRDGIQPLPASQVNKRLNFSASQKIEPPTHHKLDADAMKTWVYPTNLGTIRDYQFNIVARGLFHNLLVALPTGLGKTFIAATIMLNWFRWTKEAQIVFVAPTKPLVSQQVEACFGIAGIPRSQTSMLTGGISPGLRAEDWANKRVFFMTPQTILNDLKTGICDPKKIVLLVVDEAHRATGAYAYVEVVKFIRRFNESFRVLALTATPGSDVESVQKVIDGLDISRVEIRTEQSLDIRNYVHSRKIEKHVFENSEEMEMSMELYSKAVQPVLNKLTGMNAYWSRDPISLTPYGCTKARAQWMSSDAGRRAHFGVKGMVNSIFTILASLAHSMELLKYHGIGPFYQGLLNFRNSLDENGKSKYKKEISQSEHFQKLMVRLHAWVNNDHFIGHPKLDFLQEVILSHFVNYSEGRGPEGQPPSNTRIMIFAHFRDSAEEIVRVLKRNEPMIRPHVFVGQAASKNSEGMDQKRQLEIIEKFRTGVYNTLVATSIGEEGLDIGEVDLIICYDSKASPIRMLQRMGRTGRKRAGKIILLQMKGKEEDDATKAKDSYEKMQEMIANGSRFTFHDDRSRRIIPKEIQPVVDKRHIEIPLENSQLELPEPRRKGRRAPKRPPKKFHMPDGVRTGFVTASRMNDDDAEEEAPRPRATKKPAPKSPGEEPVILEPLETVLLSTAEAKDLERRFQTVIDDDDIPTIDNLDFAAHPARQLILSRTEAFPHSGRLTTSIVKMLRRMHRTDAARIEELKRSLRLSDLSSTTGPDIIASDASDADAAPPPSPPPARKQPKPKPKPCAKPRQTTTTPARPRGRPRANASFRVFDPVEEAASSSPPPTDPRMRVLSQAITLGSDTEGTEPDKDEEELDSELVDFIADDEEALAVVSSSLPGLETLDGSLRAGVGVGVGIGTGRGRGDGGGGGGGAVREKAFYVPQRLWSSDEEDEELPDVSTLVGKRVEVHEILDDDEEEGEEEEEPAVRPRKRVRRVVEEDEGESE</sequence>
<keyword evidence="2" id="KW-1185">Reference proteome</keyword>
<evidence type="ECO:0000313" key="1">
    <source>
        <dbReference type="EMBL" id="OCK87564.1"/>
    </source>
</evidence>
<dbReference type="Proteomes" id="UP000250078">
    <property type="component" value="Unassembled WGS sequence"/>
</dbReference>
<accession>A0ACC8EMY2</accession>
<dbReference type="EMBL" id="KV748259">
    <property type="protein sequence ID" value="OCK87564.1"/>
    <property type="molecule type" value="Genomic_DNA"/>
</dbReference>
<evidence type="ECO:0000313" key="2">
    <source>
        <dbReference type="Proteomes" id="UP000250078"/>
    </source>
</evidence>
<name>A0ACC8EMY2_9PEZI</name>
<proteinExistence type="predicted"/>
<gene>
    <name evidence="1" type="ORF">K441DRAFT_682499</name>
</gene>